<dbReference type="Pfam" id="PF11811">
    <property type="entry name" value="DUF3331"/>
    <property type="match status" value="1"/>
</dbReference>
<sequence>MLEESRIRREGCGSLREKPVVVPDGSRAPVWDHVISMLHSGDSYEGANEAHIARSSCRLAAYVPSPHIQVEIIERLSESSIAVLWQDATRCRYVDQVWIGCRARMQGRCALSDATIRRGDLIFKPKVRSALPANANAMILASVIAQILAKAAKGG</sequence>
<name>A0AAN1MR70_9BURK</name>
<protein>
    <recommendedName>
        <fullName evidence="3">DUF3331 domain-containing protein</fullName>
    </recommendedName>
</protein>
<dbReference type="Proteomes" id="UP000236649">
    <property type="component" value="Chromosome 4"/>
</dbReference>
<evidence type="ECO:0000313" key="1">
    <source>
        <dbReference type="EMBL" id="AUT76121.1"/>
    </source>
</evidence>
<dbReference type="AlphaFoldDB" id="A0AAN1MR70"/>
<gene>
    <name evidence="1" type="ORF">C2L64_45675</name>
</gene>
<organism evidence="1 2">
    <name type="scientific">Paraburkholderia hospita</name>
    <dbReference type="NCBI Taxonomy" id="169430"/>
    <lineage>
        <taxon>Bacteria</taxon>
        <taxon>Pseudomonadati</taxon>
        <taxon>Pseudomonadota</taxon>
        <taxon>Betaproteobacteria</taxon>
        <taxon>Burkholderiales</taxon>
        <taxon>Burkholderiaceae</taxon>
        <taxon>Paraburkholderia</taxon>
    </lineage>
</organism>
<dbReference type="EMBL" id="CP026108">
    <property type="protein sequence ID" value="AUT76121.1"/>
    <property type="molecule type" value="Genomic_DNA"/>
</dbReference>
<evidence type="ECO:0008006" key="3">
    <source>
        <dbReference type="Google" id="ProtNLM"/>
    </source>
</evidence>
<reference evidence="1 2" key="1">
    <citation type="submission" date="2018-01" db="EMBL/GenBank/DDBJ databases">
        <title>Species boundaries and ecological features among Paraburkholderia terrae DSMZ17804T, P. hospita DSMZ17164T and P. caribensis DSMZ13236T.</title>
        <authorList>
            <person name="Pratama A.A."/>
        </authorList>
    </citation>
    <scope>NUCLEOTIDE SEQUENCE [LARGE SCALE GENOMIC DNA]</scope>
    <source>
        <strain evidence="1 2">DSM 17164</strain>
    </source>
</reference>
<evidence type="ECO:0000313" key="2">
    <source>
        <dbReference type="Proteomes" id="UP000236649"/>
    </source>
</evidence>
<proteinExistence type="predicted"/>
<dbReference type="InterPro" id="IPR021769">
    <property type="entry name" value="DUF3331"/>
</dbReference>
<dbReference type="KEGG" id="phs:C2L64_45675"/>
<accession>A0AAN1MR70</accession>